<organism evidence="2 3">
    <name type="scientific">Myroides pelagicus</name>
    <dbReference type="NCBI Taxonomy" id="270914"/>
    <lineage>
        <taxon>Bacteria</taxon>
        <taxon>Pseudomonadati</taxon>
        <taxon>Bacteroidota</taxon>
        <taxon>Flavobacteriia</taxon>
        <taxon>Flavobacteriales</taxon>
        <taxon>Flavobacteriaceae</taxon>
        <taxon>Myroides</taxon>
    </lineage>
</organism>
<name>A0A7K1GKB8_9FLAO</name>
<dbReference type="Proteomes" id="UP000488936">
    <property type="component" value="Unassembled WGS sequence"/>
</dbReference>
<proteinExistence type="predicted"/>
<comment type="caution">
    <text evidence="2">The sequence shown here is derived from an EMBL/GenBank/DDBJ whole genome shotgun (WGS) entry which is preliminary data.</text>
</comment>
<feature type="transmembrane region" description="Helical" evidence="1">
    <location>
        <begin position="6"/>
        <end position="22"/>
    </location>
</feature>
<feature type="transmembrane region" description="Helical" evidence="1">
    <location>
        <begin position="81"/>
        <end position="98"/>
    </location>
</feature>
<keyword evidence="1" id="KW-0812">Transmembrane</keyword>
<dbReference type="OrthoDB" id="1453854at2"/>
<sequence>MNVTIVVIGVVVIAILVLRRYFTVNRFNSTEEYLTNKEKELEEEEWEDELMDKESFNFLFLGFIATLLFLIVGLFTGNDLYWNMILFLITAFLFLHYLPPNNKF</sequence>
<keyword evidence="1" id="KW-0472">Membrane</keyword>
<keyword evidence="1" id="KW-1133">Transmembrane helix</keyword>
<reference evidence="2 3" key="1">
    <citation type="journal article" date="2006" name="Int. J. Syst. Evol. Microbiol.">
        <title>Myroides pelagicus sp. nov., isolated from seawater in Thailand.</title>
        <authorList>
            <person name="Yoon J."/>
            <person name="Maneerat S."/>
            <person name="Kawai F."/>
            <person name="Yokota A."/>
        </authorList>
    </citation>
    <scope>NUCLEOTIDE SEQUENCE [LARGE SCALE GENOMIC DNA]</scope>
    <source>
        <strain evidence="2 3">SM1T</strain>
    </source>
</reference>
<keyword evidence="3" id="KW-1185">Reference proteome</keyword>
<dbReference type="AlphaFoldDB" id="A0A7K1GKB8"/>
<dbReference type="EMBL" id="WMJY01000008">
    <property type="protein sequence ID" value="MTH29317.1"/>
    <property type="molecule type" value="Genomic_DNA"/>
</dbReference>
<protein>
    <submittedName>
        <fullName evidence="2">Uncharacterized protein</fullName>
    </submittedName>
</protein>
<evidence type="ECO:0000256" key="1">
    <source>
        <dbReference type="SAM" id="Phobius"/>
    </source>
</evidence>
<evidence type="ECO:0000313" key="2">
    <source>
        <dbReference type="EMBL" id="MTH29317.1"/>
    </source>
</evidence>
<feature type="transmembrane region" description="Helical" evidence="1">
    <location>
        <begin position="56"/>
        <end position="75"/>
    </location>
</feature>
<gene>
    <name evidence="2" type="ORF">GJV77_05200</name>
</gene>
<evidence type="ECO:0000313" key="3">
    <source>
        <dbReference type="Proteomes" id="UP000488936"/>
    </source>
</evidence>
<accession>A0A7K1GKB8</accession>